<evidence type="ECO:0000313" key="6">
    <source>
        <dbReference type="EMBL" id="ATX76497.1"/>
    </source>
</evidence>
<proteinExistence type="inferred from homology"/>
<reference evidence="6 7" key="1">
    <citation type="journal article" date="2017" name="Environ. Microbiol.">
        <title>Genomic and physiological analyses of 'Reinekea forsetii' reveal a versatile opportunistic lifestyle during spring algae blooms.</title>
        <authorList>
            <person name="Avci B."/>
            <person name="Hahnke R.L."/>
            <person name="Chafee M."/>
            <person name="Fischer T."/>
            <person name="Gruber-Vodicka H."/>
            <person name="Tegetmeyer H.E."/>
            <person name="Harder J."/>
            <person name="Fuchs B.M."/>
            <person name="Amann R.I."/>
            <person name="Teeling H."/>
        </authorList>
    </citation>
    <scope>NUCLEOTIDE SEQUENCE [LARGE SCALE GENOMIC DNA]</scope>
    <source>
        <strain evidence="6 7">Hel1_31_D35</strain>
    </source>
</reference>
<dbReference type="Proteomes" id="UP000229757">
    <property type="component" value="Chromosome"/>
</dbReference>
<dbReference type="InterPro" id="IPR016161">
    <property type="entry name" value="Ald_DH/histidinol_DH"/>
</dbReference>
<feature type="active site" evidence="3">
    <location>
        <position position="269"/>
    </location>
</feature>
<evidence type="ECO:0000256" key="1">
    <source>
        <dbReference type="ARBA" id="ARBA00009986"/>
    </source>
</evidence>
<dbReference type="InterPro" id="IPR016163">
    <property type="entry name" value="Ald_DH_C"/>
</dbReference>
<evidence type="ECO:0000256" key="4">
    <source>
        <dbReference type="RuleBase" id="RU003345"/>
    </source>
</evidence>
<dbReference type="FunFam" id="3.40.309.10:FF:000012">
    <property type="entry name" value="Betaine aldehyde dehydrogenase"/>
    <property type="match status" value="1"/>
</dbReference>
<dbReference type="KEGG" id="rfo:REIFOR_01351"/>
<dbReference type="PANTHER" id="PTHR11699">
    <property type="entry name" value="ALDEHYDE DEHYDROGENASE-RELATED"/>
    <property type="match status" value="1"/>
</dbReference>
<dbReference type="InterPro" id="IPR016162">
    <property type="entry name" value="Ald_DH_N"/>
</dbReference>
<keyword evidence="2 4" id="KW-0560">Oxidoreductase</keyword>
<accession>A0A2K8KNY4</accession>
<name>A0A2K8KNY4_9GAMM</name>
<dbReference type="EC" id="1.2.1.3" evidence="6"/>
<evidence type="ECO:0000259" key="5">
    <source>
        <dbReference type="Pfam" id="PF00171"/>
    </source>
</evidence>
<dbReference type="RefSeq" id="WP_100256836.1">
    <property type="nucleotide sequence ID" value="NZ_CP011797.1"/>
</dbReference>
<feature type="domain" description="Aldehyde dehydrogenase" evidence="5">
    <location>
        <begin position="39"/>
        <end position="496"/>
    </location>
</feature>
<gene>
    <name evidence="6" type="ORF">REIFOR_01351</name>
</gene>
<comment type="similarity">
    <text evidence="1 4">Belongs to the aldehyde dehydrogenase family.</text>
</comment>
<dbReference type="Pfam" id="PF00171">
    <property type="entry name" value="Aldedh"/>
    <property type="match status" value="1"/>
</dbReference>
<evidence type="ECO:0000256" key="2">
    <source>
        <dbReference type="ARBA" id="ARBA00023002"/>
    </source>
</evidence>
<dbReference type="Gene3D" id="3.40.605.10">
    <property type="entry name" value="Aldehyde Dehydrogenase, Chain A, domain 1"/>
    <property type="match status" value="1"/>
</dbReference>
<dbReference type="InterPro" id="IPR029510">
    <property type="entry name" value="Ald_DH_CS_GLU"/>
</dbReference>
<dbReference type="AlphaFoldDB" id="A0A2K8KNY4"/>
<evidence type="ECO:0000313" key="7">
    <source>
        <dbReference type="Proteomes" id="UP000229757"/>
    </source>
</evidence>
<evidence type="ECO:0000256" key="3">
    <source>
        <dbReference type="PROSITE-ProRule" id="PRU10007"/>
    </source>
</evidence>
<organism evidence="6 7">
    <name type="scientific">Reinekea forsetii</name>
    <dbReference type="NCBI Taxonomy" id="1336806"/>
    <lineage>
        <taxon>Bacteria</taxon>
        <taxon>Pseudomonadati</taxon>
        <taxon>Pseudomonadota</taxon>
        <taxon>Gammaproteobacteria</taxon>
        <taxon>Oceanospirillales</taxon>
        <taxon>Saccharospirillaceae</taxon>
        <taxon>Reinekea</taxon>
    </lineage>
</organism>
<keyword evidence="7" id="KW-1185">Reference proteome</keyword>
<dbReference type="Gene3D" id="3.40.309.10">
    <property type="entry name" value="Aldehyde Dehydrogenase, Chain A, domain 2"/>
    <property type="match status" value="1"/>
</dbReference>
<protein>
    <submittedName>
        <fullName evidence="6">Aldehyde dehydrogenase family protein</fullName>
        <ecNumber evidence="6">1.2.1.3</ecNumber>
    </submittedName>
</protein>
<sequence>MSIVLTHSGRAEVAALLATFFTIDAEFGSWIGGELVPGTGASINLINPATAEVFLTYKDAGDSVVEAAAEAALKAQIIWWGLAASARARLMWSCSVQVRAATEQLAQLESISAGKPVRDCRVEVTKVAEMFEYYAGWCDKLTGQVIAVPTSHLNYTRHEPYGVVTQITPWNAPVFTAGWQIAPAICAGNAVMLKPSELTPLTSTVLAKLIEDAGVPSGLVNVINGYGQTTGAAAIAHRATAKVIFVGSPKTGAAIAGAAALRVIPCVLELGGKSANIVFADADIDRAVVGAQAAVFAAAGQSCVSGSRLLVQRSIYSQVVERVANAARKLEVGLPWSEQTLIGPINNETQFKHVESLVADGVRAGAVIAAGGQRAQVAGGQNGYFFQPTVLADVDNRMRVAQEEIFGPVLSVIPFDDEDDAIGIANDSRFGLGGAVWTADVGRAHRLAAQVNAGTFWVNCYKAINVMSPFGGFGQSGYGRSSGYEGLLEYTRTKSVWVETARDPATQFGYSVE</sequence>
<dbReference type="FunFam" id="3.40.605.10:FF:000007">
    <property type="entry name" value="NAD/NADP-dependent betaine aldehyde dehydrogenase"/>
    <property type="match status" value="1"/>
</dbReference>
<dbReference type="PROSITE" id="PS00687">
    <property type="entry name" value="ALDEHYDE_DEHYDR_GLU"/>
    <property type="match status" value="1"/>
</dbReference>
<dbReference type="EMBL" id="CP011797">
    <property type="protein sequence ID" value="ATX76497.1"/>
    <property type="molecule type" value="Genomic_DNA"/>
</dbReference>
<dbReference type="GO" id="GO:0004029">
    <property type="term" value="F:aldehyde dehydrogenase (NAD+) activity"/>
    <property type="evidence" value="ECO:0007669"/>
    <property type="project" value="UniProtKB-EC"/>
</dbReference>
<dbReference type="InterPro" id="IPR015590">
    <property type="entry name" value="Aldehyde_DH_dom"/>
</dbReference>
<dbReference type="SUPFAM" id="SSF53720">
    <property type="entry name" value="ALDH-like"/>
    <property type="match status" value="1"/>
</dbReference>
<dbReference type="OrthoDB" id="9812625at2"/>